<keyword evidence="7" id="KW-1133">Transmembrane helix</keyword>
<dbReference type="OrthoDB" id="1055097at2759"/>
<protein>
    <submittedName>
        <fullName evidence="9">Leucine Rich repeat-containing domain protein</fullName>
    </submittedName>
</protein>
<evidence type="ECO:0000313" key="9">
    <source>
        <dbReference type="EMBL" id="KJH41697.1"/>
    </source>
</evidence>
<evidence type="ECO:0000256" key="7">
    <source>
        <dbReference type="SAM" id="Phobius"/>
    </source>
</evidence>
<evidence type="ECO:0000256" key="4">
    <source>
        <dbReference type="ARBA" id="ARBA00022729"/>
    </source>
</evidence>
<dbReference type="InterPro" id="IPR001611">
    <property type="entry name" value="Leu-rich_rpt"/>
</dbReference>
<evidence type="ECO:0000256" key="1">
    <source>
        <dbReference type="ARBA" id="ARBA00004236"/>
    </source>
</evidence>
<dbReference type="Gene3D" id="3.80.10.10">
    <property type="entry name" value="Ribonuclease Inhibitor"/>
    <property type="match status" value="4"/>
</dbReference>
<dbReference type="PROSITE" id="PS51450">
    <property type="entry name" value="LRR"/>
    <property type="match status" value="3"/>
</dbReference>
<feature type="chain" id="PRO_5002335538" evidence="8">
    <location>
        <begin position="26"/>
        <end position="796"/>
    </location>
</feature>
<evidence type="ECO:0000256" key="2">
    <source>
        <dbReference type="ARBA" id="ARBA00022475"/>
    </source>
</evidence>
<dbReference type="AlphaFoldDB" id="A0A0D8XD65"/>
<organism evidence="9 10">
    <name type="scientific">Dictyocaulus viviparus</name>
    <name type="common">Bovine lungworm</name>
    <dbReference type="NCBI Taxonomy" id="29172"/>
    <lineage>
        <taxon>Eukaryota</taxon>
        <taxon>Metazoa</taxon>
        <taxon>Ecdysozoa</taxon>
        <taxon>Nematoda</taxon>
        <taxon>Chromadorea</taxon>
        <taxon>Rhabditida</taxon>
        <taxon>Rhabditina</taxon>
        <taxon>Rhabditomorpha</taxon>
        <taxon>Strongyloidea</taxon>
        <taxon>Metastrongylidae</taxon>
        <taxon>Dictyocaulus</taxon>
    </lineage>
</organism>
<sequence>MRRSLAMSPLIVVVIFALYSSQILVKSCPEIIKSLCLCEDLHNGVLLDCSNSDGTKVVQVLRTNQALLGLVQGLTMRNSTLSSIPASFLAGLYIKRLDLSHNQMTEINDNAFSGMSPVMQELILTHNNLTKIPVAALASLGTLLRVDFSNNSIGDILDSDAFPSLPKLYDINLGSNNICSIHSSAFQNVKNSIQRINLGHNCLHSVPSSSIRGLKQLQALHMQNNNISSLDALNFLNLPVLNLLNLAGNAISEINRQAFLNVPQLKYLYLTNNKIRKLNPRQFASFDQIEMIDLTGNDIAEIPSKCMAELPQLRQLFLGGNRIHSIGKNAFANSSIVILSLINNQLTEITEGILDNMPNLQSVAFKNNKIKKVSQNAFYNTPSVVMIDLSNNEITDLPPSTFLAQLNLQMIDLRNNKIIRTPYAAFNRRIGTVFLQENPLVCTEKIHMLQDGVAVYIETSEDLICGGVKVATTTLPPVKMPKLSTRRPNTQNAMKPSGAFQQVGLIRNEQPLRRMEPILIRPIVANEQLNSSKTKEVTRSRGPHLLEFSRNSFQENIEEELTQHLDSKVIQQHITTESNEPIDEEVNTTAKITTIGQLHQDIADNPNIIHPFPVPFLKKSSAVHEAVHVKSFTQSSSKPTEKYTLPPSIVIAPRPNLFDVQRNTIDNTDHFEKFALESHTSTSSKKDPADIIPHQAGARLASSTFIIVISLTAVAVVMVSVVVGLCIMRHREIRRFTSSHSDISAARTNAYVSAQTAQMNAMYGTMERSRNMNLARPNDVQPWLYNPGHNYCNYYK</sequence>
<dbReference type="Proteomes" id="UP000053766">
    <property type="component" value="Unassembled WGS sequence"/>
</dbReference>
<keyword evidence="5" id="KW-0677">Repeat</keyword>
<comment type="subcellular location">
    <subcellularLocation>
        <location evidence="1">Cell membrane</location>
    </subcellularLocation>
</comment>
<keyword evidence="6 7" id="KW-0472">Membrane</keyword>
<dbReference type="FunFam" id="3.80.10.10:FF:001167">
    <property type="entry name" value="Chaoptin"/>
    <property type="match status" value="1"/>
</dbReference>
<dbReference type="InterPro" id="IPR003591">
    <property type="entry name" value="Leu-rich_rpt_typical-subtyp"/>
</dbReference>
<dbReference type="STRING" id="29172.A0A0D8XD65"/>
<name>A0A0D8XD65_DICVI</name>
<dbReference type="SUPFAM" id="SSF52058">
    <property type="entry name" value="L domain-like"/>
    <property type="match status" value="2"/>
</dbReference>
<reference evidence="10" key="2">
    <citation type="journal article" date="2016" name="Sci. Rep.">
        <title>Dictyocaulus viviparus genome, variome and transcriptome elucidate lungworm biology and support future intervention.</title>
        <authorList>
            <person name="McNulty S.N."/>
            <person name="Strube C."/>
            <person name="Rosa B.A."/>
            <person name="Martin J.C."/>
            <person name="Tyagi R."/>
            <person name="Choi Y.J."/>
            <person name="Wang Q."/>
            <person name="Hallsworth Pepin K."/>
            <person name="Zhang X."/>
            <person name="Ozersky P."/>
            <person name="Wilson R.K."/>
            <person name="Sternberg P.W."/>
            <person name="Gasser R.B."/>
            <person name="Mitreva M."/>
        </authorList>
    </citation>
    <scope>NUCLEOTIDE SEQUENCE [LARGE SCALE GENOMIC DNA]</scope>
    <source>
        <strain evidence="10">HannoverDv2000</strain>
    </source>
</reference>
<evidence type="ECO:0000256" key="6">
    <source>
        <dbReference type="ARBA" id="ARBA00023136"/>
    </source>
</evidence>
<dbReference type="SMART" id="SM00369">
    <property type="entry name" value="LRR_TYP"/>
    <property type="match status" value="12"/>
</dbReference>
<dbReference type="GO" id="GO:0048468">
    <property type="term" value="P:cell development"/>
    <property type="evidence" value="ECO:0007669"/>
    <property type="project" value="UniProtKB-ARBA"/>
</dbReference>
<dbReference type="EMBL" id="KN716776">
    <property type="protein sequence ID" value="KJH41697.1"/>
    <property type="molecule type" value="Genomic_DNA"/>
</dbReference>
<evidence type="ECO:0000256" key="5">
    <source>
        <dbReference type="ARBA" id="ARBA00022737"/>
    </source>
</evidence>
<keyword evidence="10" id="KW-1185">Reference proteome</keyword>
<evidence type="ECO:0000313" key="10">
    <source>
        <dbReference type="Proteomes" id="UP000053766"/>
    </source>
</evidence>
<keyword evidence="7" id="KW-0812">Transmembrane</keyword>
<evidence type="ECO:0000256" key="8">
    <source>
        <dbReference type="SAM" id="SignalP"/>
    </source>
</evidence>
<keyword evidence="4 8" id="KW-0732">Signal</keyword>
<dbReference type="PANTHER" id="PTHR24366">
    <property type="entry name" value="IG(IMMUNOGLOBULIN) AND LRR(LEUCINE RICH REPEAT) DOMAINS"/>
    <property type="match status" value="1"/>
</dbReference>
<dbReference type="PANTHER" id="PTHR24366:SF96">
    <property type="entry name" value="LEUCINE RICH REPEAT CONTAINING 53"/>
    <property type="match status" value="1"/>
</dbReference>
<reference evidence="9 10" key="1">
    <citation type="submission" date="2013-11" db="EMBL/GenBank/DDBJ databases">
        <title>Draft genome of the bovine lungworm Dictyocaulus viviparus.</title>
        <authorList>
            <person name="Mitreva M."/>
        </authorList>
    </citation>
    <scope>NUCLEOTIDE SEQUENCE [LARGE SCALE GENOMIC DNA]</scope>
    <source>
        <strain evidence="9 10">HannoverDv2000</strain>
    </source>
</reference>
<evidence type="ECO:0000256" key="3">
    <source>
        <dbReference type="ARBA" id="ARBA00022614"/>
    </source>
</evidence>
<dbReference type="InterPro" id="IPR032675">
    <property type="entry name" value="LRR_dom_sf"/>
</dbReference>
<dbReference type="GO" id="GO:0005886">
    <property type="term" value="C:plasma membrane"/>
    <property type="evidence" value="ECO:0007669"/>
    <property type="project" value="UniProtKB-SubCell"/>
</dbReference>
<gene>
    <name evidence="9" type="ORF">DICVIV_12322</name>
</gene>
<proteinExistence type="predicted"/>
<dbReference type="Pfam" id="PF13855">
    <property type="entry name" value="LRR_8"/>
    <property type="match status" value="3"/>
</dbReference>
<feature type="transmembrane region" description="Helical" evidence="7">
    <location>
        <begin position="705"/>
        <end position="728"/>
    </location>
</feature>
<keyword evidence="2" id="KW-1003">Cell membrane</keyword>
<feature type="signal peptide" evidence="8">
    <location>
        <begin position="1"/>
        <end position="25"/>
    </location>
</feature>
<keyword evidence="3" id="KW-0433">Leucine-rich repeat</keyword>
<accession>A0A0D8XD65</accession>